<dbReference type="PANTHER" id="PTHR15549:SF26">
    <property type="entry name" value="AXIAL BUDDING PATTERN PROTEIN 2-RELATED"/>
    <property type="match status" value="1"/>
</dbReference>
<dbReference type="Proteomes" id="UP000295703">
    <property type="component" value="Unassembled WGS sequence"/>
</dbReference>
<reference evidence="7 8" key="1">
    <citation type="submission" date="2018-12" db="EMBL/GenBank/DDBJ databases">
        <title>Genome sequence and assembly of Colletotrichum trifolii.</title>
        <authorList>
            <person name="Gan P."/>
            <person name="Shirasu K."/>
        </authorList>
    </citation>
    <scope>NUCLEOTIDE SEQUENCE [LARGE SCALE GENOMIC DNA]</scope>
    <source>
        <strain evidence="7 8">543-2</strain>
    </source>
</reference>
<dbReference type="GO" id="GO:0016020">
    <property type="term" value="C:membrane"/>
    <property type="evidence" value="ECO:0007669"/>
    <property type="project" value="UniProtKB-SubCell"/>
</dbReference>
<dbReference type="Gene3D" id="2.80.10.50">
    <property type="match status" value="1"/>
</dbReference>
<gene>
    <name evidence="7" type="ORF">CTRI78_v003509</name>
</gene>
<proteinExistence type="predicted"/>
<evidence type="ECO:0000313" key="7">
    <source>
        <dbReference type="EMBL" id="TDZ65203.1"/>
    </source>
</evidence>
<keyword evidence="2 6" id="KW-0812">Transmembrane</keyword>
<comment type="caution">
    <text evidence="7">The sequence shown here is derived from an EMBL/GenBank/DDBJ whole genome shotgun (WGS) entry which is preliminary data.</text>
</comment>
<comment type="subcellular location">
    <subcellularLocation>
        <location evidence="1">Membrane</location>
        <topology evidence="1">Single-pass membrane protein</topology>
    </subcellularLocation>
</comment>
<dbReference type="GO" id="GO:0071944">
    <property type="term" value="C:cell periphery"/>
    <property type="evidence" value="ECO:0007669"/>
    <property type="project" value="UniProtKB-ARBA"/>
</dbReference>
<dbReference type="CDD" id="cd00161">
    <property type="entry name" value="beta-trefoil_Ricin-like"/>
    <property type="match status" value="1"/>
</dbReference>
<evidence type="ECO:0000256" key="6">
    <source>
        <dbReference type="SAM" id="Phobius"/>
    </source>
</evidence>
<evidence type="ECO:0000256" key="1">
    <source>
        <dbReference type="ARBA" id="ARBA00004167"/>
    </source>
</evidence>
<dbReference type="SUPFAM" id="SSF50370">
    <property type="entry name" value="Ricin B-like lectins"/>
    <property type="match status" value="1"/>
</dbReference>
<feature type="region of interest" description="Disordered" evidence="5">
    <location>
        <begin position="267"/>
        <end position="306"/>
    </location>
</feature>
<evidence type="ECO:0000256" key="5">
    <source>
        <dbReference type="SAM" id="MobiDB-lite"/>
    </source>
</evidence>
<keyword evidence="3 6" id="KW-1133">Transmembrane helix</keyword>
<keyword evidence="8" id="KW-1185">Reference proteome</keyword>
<organism evidence="7 8">
    <name type="scientific">Colletotrichum trifolii</name>
    <dbReference type="NCBI Taxonomy" id="5466"/>
    <lineage>
        <taxon>Eukaryota</taxon>
        <taxon>Fungi</taxon>
        <taxon>Dikarya</taxon>
        <taxon>Ascomycota</taxon>
        <taxon>Pezizomycotina</taxon>
        <taxon>Sordariomycetes</taxon>
        <taxon>Hypocreomycetidae</taxon>
        <taxon>Glomerellales</taxon>
        <taxon>Glomerellaceae</taxon>
        <taxon>Colletotrichum</taxon>
        <taxon>Colletotrichum orbiculare species complex</taxon>
    </lineage>
</organism>
<dbReference type="AlphaFoldDB" id="A0A4R8RJ63"/>
<feature type="compositionally biased region" description="Polar residues" evidence="5">
    <location>
        <begin position="287"/>
        <end position="303"/>
    </location>
</feature>
<name>A0A4R8RJ63_COLTR</name>
<evidence type="ECO:0000256" key="4">
    <source>
        <dbReference type="ARBA" id="ARBA00023136"/>
    </source>
</evidence>
<keyword evidence="4 6" id="KW-0472">Membrane</keyword>
<dbReference type="PROSITE" id="PS50231">
    <property type="entry name" value="RICIN_B_LECTIN"/>
    <property type="match status" value="1"/>
</dbReference>
<dbReference type="EMBL" id="RYZW01000022">
    <property type="protein sequence ID" value="TDZ65203.1"/>
    <property type="molecule type" value="Genomic_DNA"/>
</dbReference>
<evidence type="ECO:0000313" key="8">
    <source>
        <dbReference type="Proteomes" id="UP000295703"/>
    </source>
</evidence>
<dbReference type="InterPro" id="IPR051694">
    <property type="entry name" value="Immunoregulatory_rcpt-like"/>
</dbReference>
<dbReference type="STRING" id="5466.A0A4R8RJ63"/>
<sequence>MVAAKLDTNAWYMISETRVTNVSEPINSNLQTTNAGLRVFARTAQAWQFYAVPGVEGRYLARLNTTGVREQLSVCWRTDEVHPSRTIGCLRKTESDESQQWDISEWGDGSYKFQNVANGSDYVLDVHPGSNLFMSSEVEGTEGVSEKQVAQHWVMTSDRAVDDGAYSTVYSAGTTPVSTAPSTATNASGASSAATGTTITGSGATGPAATSASTPDAESSSGGGLSSGAAAGIGVGVSLAAVALIGALAFFWWRRRKASRAAAGETNEHSAYGHDGHNPAMAKLSPGTANASTVAPSPSNTPHNDYYAHESKILGHMQPHAHAAEAGHTPIYEAPAENRYELDSGLGHTGHGHGPARLDDTARR</sequence>
<dbReference type="InterPro" id="IPR035992">
    <property type="entry name" value="Ricin_B-like_lectins"/>
</dbReference>
<evidence type="ECO:0000256" key="3">
    <source>
        <dbReference type="ARBA" id="ARBA00022989"/>
    </source>
</evidence>
<feature type="transmembrane region" description="Helical" evidence="6">
    <location>
        <begin position="229"/>
        <end position="253"/>
    </location>
</feature>
<feature type="compositionally biased region" description="Low complexity" evidence="5">
    <location>
        <begin position="174"/>
        <end position="220"/>
    </location>
</feature>
<protein>
    <submittedName>
        <fullName evidence="7">Uncharacterized protein</fullName>
    </submittedName>
</protein>
<accession>A0A4R8RJ63</accession>
<evidence type="ECO:0000256" key="2">
    <source>
        <dbReference type="ARBA" id="ARBA00022692"/>
    </source>
</evidence>
<feature type="compositionally biased region" description="Basic and acidic residues" evidence="5">
    <location>
        <begin position="267"/>
        <end position="277"/>
    </location>
</feature>
<feature type="region of interest" description="Disordered" evidence="5">
    <location>
        <begin position="342"/>
        <end position="364"/>
    </location>
</feature>
<feature type="region of interest" description="Disordered" evidence="5">
    <location>
        <begin position="174"/>
        <end position="226"/>
    </location>
</feature>
<dbReference type="PANTHER" id="PTHR15549">
    <property type="entry name" value="PAIRED IMMUNOGLOBULIN-LIKE TYPE 2 RECEPTOR"/>
    <property type="match status" value="1"/>
</dbReference>